<evidence type="ECO:0000256" key="1">
    <source>
        <dbReference type="SAM" id="Coils"/>
    </source>
</evidence>
<evidence type="ECO:0000313" key="5">
    <source>
        <dbReference type="Proteomes" id="UP000032180"/>
    </source>
</evidence>
<feature type="transmembrane region" description="Helical" evidence="3">
    <location>
        <begin position="413"/>
        <end position="433"/>
    </location>
</feature>
<dbReference type="HOGENOM" id="CLU_494663_0_0_1"/>
<feature type="region of interest" description="Disordered" evidence="2">
    <location>
        <begin position="1"/>
        <end position="37"/>
    </location>
</feature>
<protein>
    <submittedName>
        <fullName evidence="4">Uncharacterized protein</fullName>
    </submittedName>
</protein>
<dbReference type="AlphaFoldDB" id="A0A0D9WW03"/>
<name>A0A0D9WW03_9ORYZ</name>
<feature type="region of interest" description="Disordered" evidence="2">
    <location>
        <begin position="252"/>
        <end position="272"/>
    </location>
</feature>
<sequence>MEKGAAPARGGGAGTGDGDGDEEEEEASGGFPTVSDAFSTESAASALLEGALHPVTNLAAAIDLTGAEESCSSKVQKVGGGSAAEGVHDDLEHAAEIEADQSRAEDGAGHVDVVPTGDNDSTAAGVHDLEHATDIEAGQSLAAGGAGRLDVVPTGEINSTAAGADTLNNTDDIAADGPGRVNDDSAGVNPTFLPVTESSTAAGATVADDITDISEPIDIKPGDTSAVVGTHGDDHTSACTNKAPVGVKENVHHGSNHEKESSVGDGPSSLANATHSVAVNDVQERQALPAVREAEELRRERDRLQNWEDELRVREEKGLQHREERLHEWENVLRAREEVEMQKWGERLLERDQANNLREEKMREIEQALMKRSEAMANGVRDYVILNIKEDLSTPLLNHLRKKEDNIWQKRHILLSISLLTPLALLFSIRPLIPIEYDYYVLTAFAVVWGIGSLALPFGLFGANVNEKRFSRLINRLSFIGFTALVFYTVYLDMTKVRGYSVAPPSSPSTISTHNDLVWTILYWVLCSLVILGHLYSWYTAWPSDSDKDVE</sequence>
<dbReference type="Proteomes" id="UP000032180">
    <property type="component" value="Chromosome 7"/>
</dbReference>
<feature type="coiled-coil region" evidence="1">
    <location>
        <begin position="351"/>
        <end position="378"/>
    </location>
</feature>
<keyword evidence="3" id="KW-1133">Transmembrane helix</keyword>
<organism evidence="4 5">
    <name type="scientific">Leersia perrieri</name>
    <dbReference type="NCBI Taxonomy" id="77586"/>
    <lineage>
        <taxon>Eukaryota</taxon>
        <taxon>Viridiplantae</taxon>
        <taxon>Streptophyta</taxon>
        <taxon>Embryophyta</taxon>
        <taxon>Tracheophyta</taxon>
        <taxon>Spermatophyta</taxon>
        <taxon>Magnoliopsida</taxon>
        <taxon>Liliopsida</taxon>
        <taxon>Poales</taxon>
        <taxon>Poaceae</taxon>
        <taxon>BOP clade</taxon>
        <taxon>Oryzoideae</taxon>
        <taxon>Oryzeae</taxon>
        <taxon>Oryzinae</taxon>
        <taxon>Leersia</taxon>
    </lineage>
</organism>
<accession>A0A0D9WW03</accession>
<feature type="transmembrane region" description="Helical" evidence="3">
    <location>
        <begin position="517"/>
        <end position="539"/>
    </location>
</feature>
<dbReference type="STRING" id="77586.A0A0D9WW03"/>
<feature type="transmembrane region" description="Helical" evidence="3">
    <location>
        <begin position="473"/>
        <end position="491"/>
    </location>
</feature>
<evidence type="ECO:0000256" key="2">
    <source>
        <dbReference type="SAM" id="MobiDB-lite"/>
    </source>
</evidence>
<reference evidence="5" key="2">
    <citation type="submission" date="2013-12" db="EMBL/GenBank/DDBJ databases">
        <authorList>
            <person name="Yu Y."/>
            <person name="Lee S."/>
            <person name="de Baynast K."/>
            <person name="Wissotski M."/>
            <person name="Liu L."/>
            <person name="Talag J."/>
            <person name="Goicoechea J."/>
            <person name="Angelova A."/>
            <person name="Jetty R."/>
            <person name="Kudrna D."/>
            <person name="Golser W."/>
            <person name="Rivera L."/>
            <person name="Zhang J."/>
            <person name="Wing R."/>
        </authorList>
    </citation>
    <scope>NUCLEOTIDE SEQUENCE</scope>
</reference>
<dbReference type="Gramene" id="LPERR07G04000.1">
    <property type="protein sequence ID" value="LPERR07G04000.1"/>
    <property type="gene ID" value="LPERR07G04000"/>
</dbReference>
<evidence type="ECO:0000313" key="4">
    <source>
        <dbReference type="EnsemblPlants" id="LPERR07G04000.1"/>
    </source>
</evidence>
<feature type="compositionally biased region" description="Acidic residues" evidence="2">
    <location>
        <begin position="18"/>
        <end position="27"/>
    </location>
</feature>
<reference evidence="4" key="3">
    <citation type="submission" date="2015-04" db="UniProtKB">
        <authorList>
            <consortium name="EnsemblPlants"/>
        </authorList>
    </citation>
    <scope>IDENTIFICATION</scope>
</reference>
<keyword evidence="3" id="KW-0472">Membrane</keyword>
<reference evidence="4 5" key="1">
    <citation type="submission" date="2012-08" db="EMBL/GenBank/DDBJ databases">
        <title>Oryza genome evolution.</title>
        <authorList>
            <person name="Wing R.A."/>
        </authorList>
    </citation>
    <scope>NUCLEOTIDE SEQUENCE</scope>
</reference>
<feature type="compositionally biased region" description="Basic and acidic residues" evidence="2">
    <location>
        <begin position="252"/>
        <end position="262"/>
    </location>
</feature>
<proteinExistence type="predicted"/>
<feature type="transmembrane region" description="Helical" evidence="3">
    <location>
        <begin position="439"/>
        <end position="461"/>
    </location>
</feature>
<dbReference type="EnsemblPlants" id="LPERR07G04000.1">
    <property type="protein sequence ID" value="LPERR07G04000.1"/>
    <property type="gene ID" value="LPERR07G04000"/>
</dbReference>
<feature type="coiled-coil region" evidence="1">
    <location>
        <begin position="290"/>
        <end position="317"/>
    </location>
</feature>
<keyword evidence="3" id="KW-0812">Transmembrane</keyword>
<keyword evidence="5" id="KW-1185">Reference proteome</keyword>
<evidence type="ECO:0000256" key="3">
    <source>
        <dbReference type="SAM" id="Phobius"/>
    </source>
</evidence>
<keyword evidence="1" id="KW-0175">Coiled coil</keyword>